<gene>
    <name evidence="1" type="ORF">NEOLEDRAFT_1180924</name>
</gene>
<reference evidence="1 2" key="1">
    <citation type="journal article" date="2016" name="Mol. Biol. Evol.">
        <title>Comparative Genomics of Early-Diverging Mushroom-Forming Fungi Provides Insights into the Origins of Lignocellulose Decay Capabilities.</title>
        <authorList>
            <person name="Nagy L.G."/>
            <person name="Riley R."/>
            <person name="Tritt A."/>
            <person name="Adam C."/>
            <person name="Daum C."/>
            <person name="Floudas D."/>
            <person name="Sun H."/>
            <person name="Yadav J.S."/>
            <person name="Pangilinan J."/>
            <person name="Larsson K.H."/>
            <person name="Matsuura K."/>
            <person name="Barry K."/>
            <person name="Labutti K."/>
            <person name="Kuo R."/>
            <person name="Ohm R.A."/>
            <person name="Bhattacharya S.S."/>
            <person name="Shirouzu T."/>
            <person name="Yoshinaga Y."/>
            <person name="Martin F.M."/>
            <person name="Grigoriev I.V."/>
            <person name="Hibbett D.S."/>
        </authorList>
    </citation>
    <scope>NUCLEOTIDE SEQUENCE [LARGE SCALE GENOMIC DNA]</scope>
    <source>
        <strain evidence="1 2">HHB14362 ss-1</strain>
    </source>
</reference>
<keyword evidence="2" id="KW-1185">Reference proteome</keyword>
<dbReference type="Proteomes" id="UP000076761">
    <property type="component" value="Unassembled WGS sequence"/>
</dbReference>
<evidence type="ECO:0000313" key="1">
    <source>
        <dbReference type="EMBL" id="KZT22334.1"/>
    </source>
</evidence>
<accession>A0A165QEP7</accession>
<protein>
    <submittedName>
        <fullName evidence="1">Uncharacterized protein</fullName>
    </submittedName>
</protein>
<dbReference type="EMBL" id="KV425596">
    <property type="protein sequence ID" value="KZT22334.1"/>
    <property type="molecule type" value="Genomic_DNA"/>
</dbReference>
<dbReference type="InParanoid" id="A0A165QEP7"/>
<proteinExistence type="predicted"/>
<organism evidence="1 2">
    <name type="scientific">Neolentinus lepideus HHB14362 ss-1</name>
    <dbReference type="NCBI Taxonomy" id="1314782"/>
    <lineage>
        <taxon>Eukaryota</taxon>
        <taxon>Fungi</taxon>
        <taxon>Dikarya</taxon>
        <taxon>Basidiomycota</taxon>
        <taxon>Agaricomycotina</taxon>
        <taxon>Agaricomycetes</taxon>
        <taxon>Gloeophyllales</taxon>
        <taxon>Gloeophyllaceae</taxon>
        <taxon>Neolentinus</taxon>
    </lineage>
</organism>
<sequence length="167" mass="18563">MRSGCELSPWEFLTANDLTEAASIQVAEAIVADFDVEAAISQAEEAALGREVDKGKIHDDEDDLPLQDESPLSYFDTVHGEMRKLKRLKHEKKHKVDSVTQSTQQLGPCIMTAPGSTEAPEVVAALADVDTLWRGNSGYQVGNICVGPREKHEYTFEDPYIQKMHYI</sequence>
<dbReference type="AlphaFoldDB" id="A0A165QEP7"/>
<name>A0A165QEP7_9AGAM</name>
<evidence type="ECO:0000313" key="2">
    <source>
        <dbReference type="Proteomes" id="UP000076761"/>
    </source>
</evidence>